<keyword evidence="1" id="KW-0472">Membrane</keyword>
<dbReference type="Proteomes" id="UP000232122">
    <property type="component" value="Unassembled WGS sequence"/>
</dbReference>
<feature type="transmembrane region" description="Helical" evidence="1">
    <location>
        <begin position="75"/>
        <end position="96"/>
    </location>
</feature>
<gene>
    <name evidence="2" type="ORF">CH379_017700</name>
</gene>
<dbReference type="AlphaFoldDB" id="A0AAE4U202"/>
<sequence length="135" mass="15222">MSKLSKYIDKDPRNLFLIDGLGAAFSAFVCAAALARFENVFGIPARVPYSLSVVAFCFSVYSLLCYFIEPESWRIFLRAIAAANLSYCAATAFLLFYHRETATFYCVAYFISEKVVVSFLAAQELRFSLHGSFRE</sequence>
<proteinExistence type="predicted"/>
<dbReference type="EMBL" id="NPEF02000025">
    <property type="protein sequence ID" value="MDV6237472.1"/>
    <property type="molecule type" value="Genomic_DNA"/>
</dbReference>
<keyword evidence="1" id="KW-0812">Transmembrane</keyword>
<accession>A0AAE4U202</accession>
<keyword evidence="3" id="KW-1185">Reference proteome</keyword>
<reference evidence="2 3" key="1">
    <citation type="journal article" date="2018" name="Microb. Genom.">
        <title>Deciphering the unexplored Leptospira diversity from soils uncovers genomic evolution to virulence.</title>
        <authorList>
            <person name="Thibeaux R."/>
            <person name="Iraola G."/>
            <person name="Ferres I."/>
            <person name="Bierque E."/>
            <person name="Girault D."/>
            <person name="Soupe-Gilbert M.E."/>
            <person name="Picardeau M."/>
            <person name="Goarant C."/>
        </authorList>
    </citation>
    <scope>NUCLEOTIDE SEQUENCE [LARGE SCALE GENOMIC DNA]</scope>
    <source>
        <strain evidence="2 3">ATI7-C-A5</strain>
    </source>
</reference>
<dbReference type="RefSeq" id="WP_100746721.1">
    <property type="nucleotide sequence ID" value="NZ_NPEF02000025.1"/>
</dbReference>
<comment type="caution">
    <text evidence="2">The sequence shown here is derived from an EMBL/GenBank/DDBJ whole genome shotgun (WGS) entry which is preliminary data.</text>
</comment>
<protein>
    <submittedName>
        <fullName evidence="2">Uncharacterized protein</fullName>
    </submittedName>
</protein>
<organism evidence="2 3">
    <name type="scientific">Leptospira ellisii</name>
    <dbReference type="NCBI Taxonomy" id="2023197"/>
    <lineage>
        <taxon>Bacteria</taxon>
        <taxon>Pseudomonadati</taxon>
        <taxon>Spirochaetota</taxon>
        <taxon>Spirochaetia</taxon>
        <taxon>Leptospirales</taxon>
        <taxon>Leptospiraceae</taxon>
        <taxon>Leptospira</taxon>
    </lineage>
</organism>
<name>A0AAE4U202_9LEPT</name>
<feature type="transmembrane region" description="Helical" evidence="1">
    <location>
        <begin position="47"/>
        <end position="68"/>
    </location>
</feature>
<evidence type="ECO:0000313" key="3">
    <source>
        <dbReference type="Proteomes" id="UP000232122"/>
    </source>
</evidence>
<feature type="transmembrane region" description="Helical" evidence="1">
    <location>
        <begin position="15"/>
        <end position="35"/>
    </location>
</feature>
<evidence type="ECO:0000313" key="2">
    <source>
        <dbReference type="EMBL" id="MDV6237472.1"/>
    </source>
</evidence>
<evidence type="ECO:0000256" key="1">
    <source>
        <dbReference type="SAM" id="Phobius"/>
    </source>
</evidence>
<keyword evidence="1" id="KW-1133">Transmembrane helix</keyword>